<proteinExistence type="predicted"/>
<organism evidence="2 3">
    <name type="scientific">Colwellia psychrerythraea</name>
    <name type="common">Vibrio psychroerythus</name>
    <dbReference type="NCBI Taxonomy" id="28229"/>
    <lineage>
        <taxon>Bacteria</taxon>
        <taxon>Pseudomonadati</taxon>
        <taxon>Pseudomonadota</taxon>
        <taxon>Gammaproteobacteria</taxon>
        <taxon>Alteromonadales</taxon>
        <taxon>Colwelliaceae</taxon>
        <taxon>Colwellia</taxon>
    </lineage>
</organism>
<protein>
    <recommendedName>
        <fullName evidence="1">TniQ domain-containing protein</fullName>
    </recommendedName>
</protein>
<dbReference type="InterPro" id="IPR009492">
    <property type="entry name" value="TniQ"/>
</dbReference>
<accession>A0A099KCL4</accession>
<dbReference type="Pfam" id="PF06527">
    <property type="entry name" value="TniQ"/>
    <property type="match status" value="1"/>
</dbReference>
<dbReference type="RefSeq" id="WP_052057004.1">
    <property type="nucleotide sequence ID" value="NZ_JQED01000055.1"/>
</dbReference>
<name>A0A099KCL4_COLPS</name>
<evidence type="ECO:0000313" key="2">
    <source>
        <dbReference type="EMBL" id="KGJ87328.1"/>
    </source>
</evidence>
<gene>
    <name evidence="2" type="ORF">ND2E_0735</name>
</gene>
<evidence type="ECO:0000313" key="3">
    <source>
        <dbReference type="Proteomes" id="UP000029843"/>
    </source>
</evidence>
<dbReference type="OrthoDB" id="470139at2"/>
<sequence>MNNNVELPYLFPNEHLLSVLARWFDLTGRNDFLMTCKKVSSNLTKLTPSAVWRPVFRDLASHYKETMPLEVILKEHTLLPYYRSFLTSTELGLFNDELLKSGESFKLLPKLQQNLKHAHYWRWCKQCAHDDYQEYGTTYWHTNHQVPTLLKCYKHGCALQTTCADCGFNFQTFQRFWLPPHDGFCPACNSVWVAKELPTSVLINWIESISLYLQQNTSAVPVESLIGLMKRHFGFDSFPRNLPLSLRKDVTNMQLDFNQWLNDGVIEAYFNRDKLSILKPNQKLLNIVTTVFRGNKVPPISLLLMLKSLGLEHEFLKLVMGDEPDE</sequence>
<reference evidence="2 3" key="1">
    <citation type="submission" date="2014-08" db="EMBL/GenBank/DDBJ databases">
        <title>Genomic and Phenotypic Diversity of Colwellia psychrerythraea strains from Disparate Marine Basins.</title>
        <authorList>
            <person name="Techtmann S.M."/>
            <person name="Stelling S.C."/>
            <person name="Utturkar S.M."/>
            <person name="Alshibli N."/>
            <person name="Harris A."/>
            <person name="Brown S.D."/>
            <person name="Hazen T.C."/>
        </authorList>
    </citation>
    <scope>NUCLEOTIDE SEQUENCE [LARGE SCALE GENOMIC DNA]</scope>
    <source>
        <strain evidence="2 3">ND2E</strain>
    </source>
</reference>
<dbReference type="AlphaFoldDB" id="A0A099KCL4"/>
<feature type="domain" description="TniQ" evidence="1">
    <location>
        <begin position="10"/>
        <end position="159"/>
    </location>
</feature>
<comment type="caution">
    <text evidence="2">The sequence shown here is derived from an EMBL/GenBank/DDBJ whole genome shotgun (WGS) entry which is preliminary data.</text>
</comment>
<dbReference type="Proteomes" id="UP000029843">
    <property type="component" value="Unassembled WGS sequence"/>
</dbReference>
<dbReference type="PATRIC" id="fig|28229.4.peg.4222"/>
<dbReference type="EMBL" id="JQED01000055">
    <property type="protein sequence ID" value="KGJ87328.1"/>
    <property type="molecule type" value="Genomic_DNA"/>
</dbReference>
<evidence type="ECO:0000259" key="1">
    <source>
        <dbReference type="Pfam" id="PF06527"/>
    </source>
</evidence>